<feature type="compositionally biased region" description="Basic and acidic residues" evidence="7">
    <location>
        <begin position="1820"/>
        <end position="1832"/>
    </location>
</feature>
<evidence type="ECO:0000259" key="8">
    <source>
        <dbReference type="PROSITE" id="PS50076"/>
    </source>
</evidence>
<feature type="compositionally biased region" description="Acidic residues" evidence="7">
    <location>
        <begin position="1240"/>
        <end position="1256"/>
    </location>
</feature>
<feature type="compositionally biased region" description="Polar residues" evidence="7">
    <location>
        <begin position="1145"/>
        <end position="1160"/>
    </location>
</feature>
<evidence type="ECO:0000256" key="2">
    <source>
        <dbReference type="ARBA" id="ARBA00004186"/>
    </source>
</evidence>
<feature type="compositionally biased region" description="Basic and acidic residues" evidence="7">
    <location>
        <begin position="937"/>
        <end position="990"/>
    </location>
</feature>
<feature type="region of interest" description="Disordered" evidence="7">
    <location>
        <begin position="1174"/>
        <end position="1260"/>
    </location>
</feature>
<feature type="compositionally biased region" description="Basic and acidic residues" evidence="7">
    <location>
        <begin position="1842"/>
        <end position="1854"/>
    </location>
</feature>
<feature type="compositionally biased region" description="Low complexity" evidence="7">
    <location>
        <begin position="270"/>
        <end position="284"/>
    </location>
</feature>
<feature type="compositionally biased region" description="Basic and acidic residues" evidence="7">
    <location>
        <begin position="454"/>
        <end position="464"/>
    </location>
</feature>
<name>A0A0G4N9H9_VERLO</name>
<dbReference type="InterPro" id="IPR051964">
    <property type="entry name" value="Chaperone_stress_response"/>
</dbReference>
<feature type="compositionally biased region" description="Low complexity" evidence="7">
    <location>
        <begin position="465"/>
        <end position="478"/>
    </location>
</feature>
<feature type="compositionally biased region" description="Polar residues" evidence="7">
    <location>
        <begin position="864"/>
        <end position="885"/>
    </location>
</feature>
<feature type="compositionally biased region" description="Polar residues" evidence="7">
    <location>
        <begin position="1227"/>
        <end position="1237"/>
    </location>
</feature>
<dbReference type="Gene3D" id="1.10.287.110">
    <property type="entry name" value="DnaJ domain"/>
    <property type="match status" value="1"/>
</dbReference>
<feature type="compositionally biased region" description="Basic and acidic residues" evidence="7">
    <location>
        <begin position="847"/>
        <end position="863"/>
    </location>
</feature>
<gene>
    <name evidence="9" type="ORF">BN1708_008971</name>
</gene>
<evidence type="ECO:0000313" key="9">
    <source>
        <dbReference type="EMBL" id="CRK43112.1"/>
    </source>
</evidence>
<feature type="compositionally biased region" description="Pro residues" evidence="7">
    <location>
        <begin position="1521"/>
        <end position="1534"/>
    </location>
</feature>
<feature type="compositionally biased region" description="Low complexity" evidence="7">
    <location>
        <begin position="1801"/>
        <end position="1818"/>
    </location>
</feature>
<feature type="region of interest" description="Disordered" evidence="7">
    <location>
        <begin position="692"/>
        <end position="1160"/>
    </location>
</feature>
<accession>A0A0G4N9H9</accession>
<feature type="compositionally biased region" description="Basic and acidic residues" evidence="7">
    <location>
        <begin position="722"/>
        <end position="786"/>
    </location>
</feature>
<dbReference type="PROSITE" id="PS00636">
    <property type="entry name" value="DNAJ_1"/>
    <property type="match status" value="1"/>
</dbReference>
<comment type="subcellular location">
    <subcellularLocation>
        <location evidence="2">Cytoplasm</location>
        <location evidence="2">Cytoskeleton</location>
        <location evidence="2">Spindle</location>
    </subcellularLocation>
    <subcellularLocation>
        <location evidence="1">Nucleus</location>
    </subcellularLocation>
</comment>
<dbReference type="InterPro" id="IPR001623">
    <property type="entry name" value="DnaJ_domain"/>
</dbReference>
<feature type="region of interest" description="Disordered" evidence="7">
    <location>
        <begin position="200"/>
        <end position="383"/>
    </location>
</feature>
<dbReference type="CDD" id="cd06257">
    <property type="entry name" value="DnaJ"/>
    <property type="match status" value="1"/>
</dbReference>
<feature type="compositionally biased region" description="Basic and acidic residues" evidence="7">
    <location>
        <begin position="1949"/>
        <end position="1965"/>
    </location>
</feature>
<feature type="compositionally biased region" description="Basic and acidic residues" evidence="7">
    <location>
        <begin position="1643"/>
        <end position="1653"/>
    </location>
</feature>
<feature type="compositionally biased region" description="Polar residues" evidence="7">
    <location>
        <begin position="365"/>
        <end position="375"/>
    </location>
</feature>
<feature type="compositionally biased region" description="Polar residues" evidence="7">
    <location>
        <begin position="548"/>
        <end position="557"/>
    </location>
</feature>
<feature type="region of interest" description="Disordered" evidence="7">
    <location>
        <begin position="608"/>
        <end position="632"/>
    </location>
</feature>
<dbReference type="GO" id="GO:0005737">
    <property type="term" value="C:cytoplasm"/>
    <property type="evidence" value="ECO:0007669"/>
    <property type="project" value="TreeGrafter"/>
</dbReference>
<feature type="compositionally biased region" description="Basic and acidic residues" evidence="7">
    <location>
        <begin position="1418"/>
        <end position="1428"/>
    </location>
</feature>
<keyword evidence="4" id="KW-0963">Cytoplasm</keyword>
<feature type="region of interest" description="Disordered" evidence="7">
    <location>
        <begin position="1872"/>
        <end position="2106"/>
    </location>
</feature>
<feature type="compositionally biased region" description="Basic and acidic residues" evidence="7">
    <location>
        <begin position="1486"/>
        <end position="1496"/>
    </location>
</feature>
<evidence type="ECO:0000256" key="7">
    <source>
        <dbReference type="SAM" id="MobiDB-lite"/>
    </source>
</evidence>
<dbReference type="Pfam" id="PF03941">
    <property type="entry name" value="INCENP_ARK-bind"/>
    <property type="match status" value="1"/>
</dbReference>
<feature type="compositionally biased region" description="Polar residues" evidence="7">
    <location>
        <begin position="1464"/>
        <end position="1485"/>
    </location>
</feature>
<feature type="compositionally biased region" description="Basic and acidic residues" evidence="7">
    <location>
        <begin position="222"/>
        <end position="235"/>
    </location>
</feature>
<feature type="compositionally biased region" description="Low complexity" evidence="7">
    <location>
        <begin position="1216"/>
        <end position="1226"/>
    </location>
</feature>
<evidence type="ECO:0000256" key="3">
    <source>
        <dbReference type="ARBA" id="ARBA00010042"/>
    </source>
</evidence>
<dbReference type="Pfam" id="PF00226">
    <property type="entry name" value="DnaJ"/>
    <property type="match status" value="1"/>
</dbReference>
<comment type="similarity">
    <text evidence="3">Belongs to the INCENP family.</text>
</comment>
<dbReference type="SMART" id="SM00271">
    <property type="entry name" value="DnaJ"/>
    <property type="match status" value="1"/>
</dbReference>
<feature type="compositionally biased region" description="Polar residues" evidence="7">
    <location>
        <begin position="1886"/>
        <end position="1913"/>
    </location>
</feature>
<feature type="compositionally biased region" description="Polar residues" evidence="7">
    <location>
        <begin position="1723"/>
        <end position="1744"/>
    </location>
</feature>
<reference evidence="9 10" key="1">
    <citation type="submission" date="2015-05" db="EMBL/GenBank/DDBJ databases">
        <authorList>
            <person name="Wang D.B."/>
            <person name="Wang M."/>
        </authorList>
    </citation>
    <scope>NUCLEOTIDE SEQUENCE [LARGE SCALE GENOMIC DNA]</scope>
    <source>
        <strain evidence="9">VL1</strain>
    </source>
</reference>
<feature type="compositionally biased region" description="Pro residues" evidence="7">
    <location>
        <begin position="2044"/>
        <end position="2053"/>
    </location>
</feature>
<feature type="compositionally biased region" description="Acidic residues" evidence="7">
    <location>
        <begin position="486"/>
        <end position="498"/>
    </location>
</feature>
<dbReference type="PANTHER" id="PTHR44029:SF1">
    <property type="entry name" value="DNAJ HOMOLOG SUBFAMILY C MEMBER 21"/>
    <property type="match status" value="1"/>
</dbReference>
<keyword evidence="10" id="KW-1185">Reference proteome</keyword>
<feature type="compositionally biased region" description="Low complexity" evidence="7">
    <location>
        <begin position="1508"/>
        <end position="1520"/>
    </location>
</feature>
<evidence type="ECO:0000256" key="1">
    <source>
        <dbReference type="ARBA" id="ARBA00004123"/>
    </source>
</evidence>
<feature type="region of interest" description="Disordered" evidence="7">
    <location>
        <begin position="1418"/>
        <end position="1855"/>
    </location>
</feature>
<dbReference type="STRING" id="100787.A0A0G4N9H9"/>
<dbReference type="PROSITE" id="PS50076">
    <property type="entry name" value="DNAJ_2"/>
    <property type="match status" value="1"/>
</dbReference>
<feature type="compositionally biased region" description="Low complexity" evidence="7">
    <location>
        <begin position="439"/>
        <end position="452"/>
    </location>
</feature>
<feature type="compositionally biased region" description="Polar residues" evidence="7">
    <location>
        <begin position="565"/>
        <end position="576"/>
    </location>
</feature>
<protein>
    <recommendedName>
        <fullName evidence="8">J domain-containing protein</fullName>
    </recommendedName>
</protein>
<feature type="compositionally biased region" description="Basic and acidic residues" evidence="7">
    <location>
        <begin position="285"/>
        <end position="308"/>
    </location>
</feature>
<organism evidence="9 10">
    <name type="scientific">Verticillium longisporum</name>
    <name type="common">Verticillium dahliae var. longisporum</name>
    <dbReference type="NCBI Taxonomy" id="100787"/>
    <lineage>
        <taxon>Eukaryota</taxon>
        <taxon>Fungi</taxon>
        <taxon>Dikarya</taxon>
        <taxon>Ascomycota</taxon>
        <taxon>Pezizomycotina</taxon>
        <taxon>Sordariomycetes</taxon>
        <taxon>Hypocreomycetidae</taxon>
        <taxon>Glomerellales</taxon>
        <taxon>Plectosphaerellaceae</taxon>
        <taxon>Verticillium</taxon>
    </lineage>
</organism>
<feature type="compositionally biased region" description="Polar residues" evidence="7">
    <location>
        <begin position="1973"/>
        <end position="1982"/>
    </location>
</feature>
<evidence type="ECO:0000256" key="4">
    <source>
        <dbReference type="ARBA" id="ARBA00022490"/>
    </source>
</evidence>
<feature type="compositionally biased region" description="Low complexity" evidence="7">
    <location>
        <begin position="901"/>
        <end position="923"/>
    </location>
</feature>
<sequence length="2278" mass="249007">MAAMRGARVPVGSATWIAEERSSAKDIVKTETEEFSYSVRNEFDWLNEHMADVFNENAINVAEMFKTPGKLRGETPRTARKVITGEPRVPLSDIFSSASKGAPTPFTQQLGRMQSPRLQASNSRSPLANKIASPLRPLPSMRPQPTKNAALPADSGYYGSQSQDVMDVDHHVYATQSTQPFSPVREADLNEDVAFHVDEPSTHESPTVTKTMQSPTMTFQTAREEQTTRVLKDVTQKMASPVPNPSPVRSPAKQTSTYPVISPPSRFAHSSSPKKSSPPKTSPAKHFDEPKSDAPSEDHSPVADEARSPSEGSSPIRPVVRKSSLNFASLPAREPLTHKKSLGARQSRPSHDSRQSYLGRHTGGKSLSNVDILSSTDDEDDYHDGMELDGIIAGTHKSANDEVFADNHNKVYTQRLQDQISLLGKSQPNASRPSKSIPSSAVLQAAAAVASAPEVKEKTPEKSPAKTPSKSSPKKQAAPPTPGAFPDDDEEEEEEEEWIAPPAVPEKDHIESSPRPALPKSYTADIMEGIHGIDSVSGAEFVLPKQRQAGSRSTSPQRGPVVPERTTSTLGHTKSASVSVLPELGMASGPAGINSPLKAISVSNPALMSVSETGRPQTPKSPSRSFRDSPLKQVKNKLSSIIKSSRGLLASSAAISAEGKSMLSPSSTRLGFHADPSTSSLATLATTADSLYPDLSQRHTNDAPVVSSSGSPTRPVAKRTRSSTEREKEEKRKEKESQKEARLMNEQMDKLEKAREKEREKARVFSKEQERIAAFEKKVAAQKEQEVAQTPAPKQEKPTRTSPRKTKAQLEAAAKAAAEDDADMNDAPGSMAPPSVPRSAGPGQASRAREVRRPLKPTKETATKSRQAPTVIRVNTGSQHSQYHPSNSSLSSNLHDTLGTSQPQLKSKASSASLQQKPSLSSLRGSTAGRPKALELAAKRKEVEEKEAQRKRDAKAEIERKRAALQEEERKQEQQKRLEAEKQKAKEREQAASQAEAKKNAARQAAIERAKQTRAPPPAVRAQPTGPPDYNTGSDKAAASSQPPRPASRMNTASQRPQEDLGRPVSAVLNQGAKAPPKRPLQQETNDGASRHPQARNGPSYQAKDAKRRRTSDDFFDELDMDSQPPNIKGPPVRPSGGLKKDMSNKSMFSTGYANVPPQSASRDLFKATVTAQHHSAVKSTQPMDMSQFSKGAIPFAPNPNPAGPSHKTPARPQGAACAKSAAKSATRSSPRFQNGESIELPEIDTDDEDEEEDDANFGAAAWVDSPELRRALTRQETMDPSQIFGPPAPLVMEEVFSKSKDRWHKFRARTSSANWSGTDRLTEDEIRKDLVARDRMRKDGAWTVLDTRFNMPKLDNSRDYYADLNLPVTADVNDIKKQFRKLDEALLYHPDRNPGREAEVNSKFQVIQSAHEILTDPEQKAKYDASRVRSRYPTASGVRGNPWQDAGANFPPPPRRNQPTRNATQSGANKYRNFTSGAAPTAKTQPREDPMESRRNAWQAFEQMRPSSQGKSAASQAKPRPVPEQPVPPPRPAQRPERPVPRTPAQKQRAEAAFGAKKSSGYAPHSPVPGDEPSVSSSAYATNRHTYDASASAAQQQRDSIPDPLAPFRDKFGDSRQRTPYSSGGGEKTNPFDGISVGRTKSTRESTRHSEYQDAGLSPGGARPQSSSPPRTAPMEDPTGAQQSHTANTASDTHKRSFASRASAKYTPSGRAHDAGEAGGSRPTTTAANEAQPNASTSSNKANGPSMYGASYHSENSSFPASINHSTHHPSMSTSPVYGRRPGFKSQATMATAQTRRDSATPSPSGDGSSTTTESLTPFERKQRELLERLIHAANTPSKRQRSEMNEPRDYADKTCTNSFNFVVDDDTFTRTTPEQKRFARSSADDINTSFVDEQGADTWQFSAGSPHTPQQEDPFAKRRTQSASRTGWNSPLKRPPPRPAKEPLPAENEKTAEEVRFDAEGWSRKIGPQNFAHQPTQNKASSPTRPSRSNSRKPKSVHPTVGSAGLVNEESSSNEDTDGGARQPEPEPATTGSPMPMDIDPETPPPNPRSAPPSRRDSARNIPVEPSRPEWRPGNVQPVPETSQPNGVKRAPFNPNTAGSEDSEDFRASFADLKNVAPFATKPTGLNSFGDLKSQLPFESRASERIPIEKEKKQEPELNFPSIPRAPTPPAALAVSGLKPSLTTWQKYLVEFQNYLQQWDAFNAQITYHFETRKAQILEERGTAGYAFLTTQGDEGVEEYLSWVRQDKEVRRKWSLACDEHEMRMLDFLKYKKLMR</sequence>
<dbReference type="PRINTS" id="PR00625">
    <property type="entry name" value="JDOMAIN"/>
</dbReference>
<proteinExistence type="inferred from homology"/>
<feature type="compositionally biased region" description="Polar residues" evidence="7">
    <location>
        <begin position="1575"/>
        <end position="1585"/>
    </location>
</feature>
<dbReference type="InterPro" id="IPR036869">
    <property type="entry name" value="J_dom_sf"/>
</dbReference>
<dbReference type="InterPro" id="IPR018253">
    <property type="entry name" value="DnaJ_domain_CS"/>
</dbReference>
<dbReference type="Proteomes" id="UP000044602">
    <property type="component" value="Unassembled WGS sequence"/>
</dbReference>
<keyword evidence="6" id="KW-0539">Nucleus</keyword>
<evidence type="ECO:0000256" key="6">
    <source>
        <dbReference type="ARBA" id="ARBA00023242"/>
    </source>
</evidence>
<feature type="compositionally biased region" description="Basic and acidic residues" evidence="7">
    <location>
        <begin position="1609"/>
        <end position="1618"/>
    </location>
</feature>
<feature type="region of interest" description="Disordered" evidence="7">
    <location>
        <begin position="545"/>
        <end position="576"/>
    </location>
</feature>
<keyword evidence="5" id="KW-0206">Cytoskeleton</keyword>
<dbReference type="GO" id="GO:0005634">
    <property type="term" value="C:nucleus"/>
    <property type="evidence" value="ECO:0007669"/>
    <property type="project" value="UniProtKB-SubCell"/>
</dbReference>
<feature type="compositionally biased region" description="Polar residues" evidence="7">
    <location>
        <begin position="1681"/>
        <end position="1692"/>
    </location>
</feature>
<feature type="compositionally biased region" description="Polar residues" evidence="7">
    <location>
        <begin position="1174"/>
        <end position="1190"/>
    </location>
</feature>
<feature type="compositionally biased region" description="Polar residues" evidence="7">
    <location>
        <begin position="1754"/>
        <end position="1765"/>
    </location>
</feature>
<feature type="compositionally biased region" description="Polar residues" evidence="7">
    <location>
        <begin position="608"/>
        <end position="624"/>
    </location>
</feature>
<dbReference type="EMBL" id="CVQH01027971">
    <property type="protein sequence ID" value="CRK43112.1"/>
    <property type="molecule type" value="Genomic_DNA"/>
</dbReference>
<dbReference type="SUPFAM" id="SSF46565">
    <property type="entry name" value="Chaperone J-domain"/>
    <property type="match status" value="1"/>
</dbReference>
<dbReference type="InterPro" id="IPR005635">
    <property type="entry name" value="Inner_centromere_prot_ARK-bd"/>
</dbReference>
<evidence type="ECO:0000313" key="10">
    <source>
        <dbReference type="Proteomes" id="UP000044602"/>
    </source>
</evidence>
<evidence type="ECO:0000256" key="5">
    <source>
        <dbReference type="ARBA" id="ARBA00023212"/>
    </source>
</evidence>
<feature type="region of interest" description="Disordered" evidence="7">
    <location>
        <begin position="422"/>
        <end position="521"/>
    </location>
</feature>
<dbReference type="GO" id="GO:0005819">
    <property type="term" value="C:spindle"/>
    <property type="evidence" value="ECO:0007669"/>
    <property type="project" value="UniProtKB-SubCell"/>
</dbReference>
<feature type="domain" description="J" evidence="8">
    <location>
        <begin position="1360"/>
        <end position="1428"/>
    </location>
</feature>
<feature type="region of interest" description="Disordered" evidence="7">
    <location>
        <begin position="656"/>
        <end position="676"/>
    </location>
</feature>
<feature type="compositionally biased region" description="Polar residues" evidence="7">
    <location>
        <begin position="422"/>
        <end position="438"/>
    </location>
</feature>
<dbReference type="PANTHER" id="PTHR44029">
    <property type="entry name" value="DNAJ HOMOLOG SUBFAMILY C MEMBER 21"/>
    <property type="match status" value="1"/>
</dbReference>
<feature type="compositionally biased region" description="Polar residues" evidence="7">
    <location>
        <begin position="203"/>
        <end position="221"/>
    </location>
</feature>